<reference evidence="1 2" key="2">
    <citation type="journal article" date="2022" name="Mol. Ecol. Resour.">
        <title>The genomes of chicory, endive, great burdock and yacon provide insights into Asteraceae paleo-polyploidization history and plant inulin production.</title>
        <authorList>
            <person name="Fan W."/>
            <person name="Wang S."/>
            <person name="Wang H."/>
            <person name="Wang A."/>
            <person name="Jiang F."/>
            <person name="Liu H."/>
            <person name="Zhao H."/>
            <person name="Xu D."/>
            <person name="Zhang Y."/>
        </authorList>
    </citation>
    <scope>NUCLEOTIDE SEQUENCE [LARGE SCALE GENOMIC DNA]</scope>
    <source>
        <strain evidence="2">cv. Punajuju</strain>
        <tissue evidence="1">Leaves</tissue>
    </source>
</reference>
<reference evidence="2" key="1">
    <citation type="journal article" date="2022" name="Mol. Ecol. Resour.">
        <title>The genomes of chicory, endive, great burdock and yacon provide insights into Asteraceae palaeo-polyploidization history and plant inulin production.</title>
        <authorList>
            <person name="Fan W."/>
            <person name="Wang S."/>
            <person name="Wang H."/>
            <person name="Wang A."/>
            <person name="Jiang F."/>
            <person name="Liu H."/>
            <person name="Zhao H."/>
            <person name="Xu D."/>
            <person name="Zhang Y."/>
        </authorList>
    </citation>
    <scope>NUCLEOTIDE SEQUENCE [LARGE SCALE GENOMIC DNA]</scope>
    <source>
        <strain evidence="2">cv. Punajuju</strain>
    </source>
</reference>
<comment type="caution">
    <text evidence="1">The sequence shown here is derived from an EMBL/GenBank/DDBJ whole genome shotgun (WGS) entry which is preliminary data.</text>
</comment>
<gene>
    <name evidence="1" type="ORF">L2E82_06042</name>
</gene>
<sequence>MWVEATHMEVEKSVVEPDGEIFIIGSASLLALVRHSGGDNESMGSVSLVQLPLEVELGWLPEELVCGERWAAPMNSFRAILNANGEHDLGLGSVTVA</sequence>
<proteinExistence type="predicted"/>
<organism evidence="1 2">
    <name type="scientific">Cichorium intybus</name>
    <name type="common">Chicory</name>
    <dbReference type="NCBI Taxonomy" id="13427"/>
    <lineage>
        <taxon>Eukaryota</taxon>
        <taxon>Viridiplantae</taxon>
        <taxon>Streptophyta</taxon>
        <taxon>Embryophyta</taxon>
        <taxon>Tracheophyta</taxon>
        <taxon>Spermatophyta</taxon>
        <taxon>Magnoliopsida</taxon>
        <taxon>eudicotyledons</taxon>
        <taxon>Gunneridae</taxon>
        <taxon>Pentapetalae</taxon>
        <taxon>asterids</taxon>
        <taxon>campanulids</taxon>
        <taxon>Asterales</taxon>
        <taxon>Asteraceae</taxon>
        <taxon>Cichorioideae</taxon>
        <taxon>Cichorieae</taxon>
        <taxon>Cichoriinae</taxon>
        <taxon>Cichorium</taxon>
    </lineage>
</organism>
<protein>
    <submittedName>
        <fullName evidence="1">Uncharacterized protein</fullName>
    </submittedName>
</protein>
<name>A0ACB9H9H6_CICIN</name>
<keyword evidence="2" id="KW-1185">Reference proteome</keyword>
<evidence type="ECO:0000313" key="2">
    <source>
        <dbReference type="Proteomes" id="UP001055811"/>
    </source>
</evidence>
<accession>A0ACB9H9H6</accession>
<dbReference type="EMBL" id="CM042009">
    <property type="protein sequence ID" value="KAI3792171.1"/>
    <property type="molecule type" value="Genomic_DNA"/>
</dbReference>
<evidence type="ECO:0000313" key="1">
    <source>
        <dbReference type="EMBL" id="KAI3792171.1"/>
    </source>
</evidence>
<dbReference type="Proteomes" id="UP001055811">
    <property type="component" value="Linkage Group LG01"/>
</dbReference>